<accession>A0A7V1CWS8</accession>
<reference evidence="1" key="1">
    <citation type="journal article" date="2020" name="mSystems">
        <title>Genome- and Community-Level Interaction Insights into Carbon Utilization and Element Cycling Functions of Hydrothermarchaeota in Hydrothermal Sediment.</title>
        <authorList>
            <person name="Zhou Z."/>
            <person name="Liu Y."/>
            <person name="Xu W."/>
            <person name="Pan J."/>
            <person name="Luo Z.H."/>
            <person name="Li M."/>
        </authorList>
    </citation>
    <scope>NUCLEOTIDE SEQUENCE [LARGE SCALE GENOMIC DNA]</scope>
    <source>
        <strain evidence="1">HyVt-346</strain>
    </source>
</reference>
<dbReference type="RefSeq" id="WP_304180314.1">
    <property type="nucleotide sequence ID" value="NZ_DRGM01000053.1"/>
</dbReference>
<organism evidence="1">
    <name type="scientific">Pseudoalteromonas prydzensis</name>
    <dbReference type="NCBI Taxonomy" id="182141"/>
    <lineage>
        <taxon>Bacteria</taxon>
        <taxon>Pseudomonadati</taxon>
        <taxon>Pseudomonadota</taxon>
        <taxon>Gammaproteobacteria</taxon>
        <taxon>Alteromonadales</taxon>
        <taxon>Pseudoalteromonadaceae</taxon>
        <taxon>Pseudoalteromonas</taxon>
    </lineage>
</organism>
<name>A0A7V1CWS8_9GAMM</name>
<gene>
    <name evidence="1" type="ORF">ENH88_04950</name>
</gene>
<dbReference type="Proteomes" id="UP000886188">
    <property type="component" value="Unassembled WGS sequence"/>
</dbReference>
<comment type="caution">
    <text evidence="1">The sequence shown here is derived from an EMBL/GenBank/DDBJ whole genome shotgun (WGS) entry which is preliminary data.</text>
</comment>
<sequence length="416" mass="45970">MLSIGVINRFQLEMIKVKHMKIQYSIPTIILTLLLCGCQATHNPIPKNYQGDRANLADSYHTTAKSSGKFFYLSAVGGKRVYSALSASNQASYGNGMLLTAVGFSRDLPAEPLLLTLVGQVHHAAPVNYMFNAGSNYLVEGDIKFTPQSGENYTVKGYLSESYSAVWLASSDGKQASDAIVLEGDPDKESAKLKALSAGAVVIPAYAKTNVKPTIQQANVAAESSREYGDNPLANIDQGTSAKLLIERMGEPEHIKIIETNFFSKAPETHIYHYKDIGSVEMIKSVADRNLYSQRTFLVTSDEGQQFTNVIAKANGVETQLIGKKFFNIGVYDINYLDALATKVWENKFTEDRRMLDGIAWYCRIISNSGTSRYQDFLSSIDNDDNISSKLRGHCNKAKKQIDKLKLAKVEQFKPL</sequence>
<dbReference type="EMBL" id="DRGM01000053">
    <property type="protein sequence ID" value="HEA15793.1"/>
    <property type="molecule type" value="Genomic_DNA"/>
</dbReference>
<evidence type="ECO:0000313" key="1">
    <source>
        <dbReference type="EMBL" id="HEA15793.1"/>
    </source>
</evidence>
<proteinExistence type="predicted"/>
<dbReference type="AlphaFoldDB" id="A0A7V1CWS8"/>
<protein>
    <submittedName>
        <fullName evidence="1">Uncharacterized protein</fullName>
    </submittedName>
</protein>